<dbReference type="Pfam" id="PF17921">
    <property type="entry name" value="Integrase_H2C2"/>
    <property type="match status" value="1"/>
</dbReference>
<dbReference type="InterPro" id="IPR001584">
    <property type="entry name" value="Integrase_cat-core"/>
</dbReference>
<feature type="region of interest" description="Disordered" evidence="1">
    <location>
        <begin position="339"/>
        <end position="453"/>
    </location>
</feature>
<dbReference type="EMBL" id="CDMZ01001463">
    <property type="protein sequence ID" value="CEM33016.1"/>
    <property type="molecule type" value="Genomic_DNA"/>
</dbReference>
<dbReference type="VEuPathDB" id="CryptoDB:Cvel_23017"/>
<evidence type="ECO:0000259" key="2">
    <source>
        <dbReference type="PROSITE" id="PS50994"/>
    </source>
</evidence>
<dbReference type="PANTHER" id="PTHR37984:SF5">
    <property type="entry name" value="PROTEIN NYNRIN-LIKE"/>
    <property type="match status" value="1"/>
</dbReference>
<proteinExistence type="predicted"/>
<sequence>MGGHIAGRHLAERLLREFWWPGLRKDVGEWVEKCRPCQERRAAAPQRTPHTLPVPSRPFQVVGIDVKGPFPLTKRGNRFVLVVTCALTRWPETFALPEVPRWMMAKILFKEIICRYGFIEVLVSDRGTNFLSEIVRELLALMRSRHHTTTGYHPQTNGIPERFNRSWAEGVGKQLDDEKGDWDLYLQPFNAAYRTAPHSETGLSPFELLFVHTPQSVLRVQPIAEGARAPPVCYDEYYGFIRQKRVEKIDRAVNRAERERQARERRNPPRMTRRFRVGDRVLLRRPVPQLGFPAFSAKADGPFVVVGTPRNRPHVAVIRPIGGKKREVVSEDRLQLWEEEKKDGDGHEGGGEEIPAGPRAASRVREDDGEAEEDSTEDKREREEKPVPCLGDCPATFRIGDDPEMDKLFDELGLGDELEVRPEERQRERGRRKAPQPVRILAGRPSEEGEEEYRVSFDDGTFAWMKESEVDAPELVGAYERAKEKFFRQVQ</sequence>
<accession>A0A0G4GR83</accession>
<feature type="compositionally biased region" description="Basic and acidic residues" evidence="1">
    <location>
        <begin position="418"/>
        <end position="427"/>
    </location>
</feature>
<dbReference type="InterPro" id="IPR012337">
    <property type="entry name" value="RNaseH-like_sf"/>
</dbReference>
<organism evidence="3">
    <name type="scientific">Chromera velia CCMP2878</name>
    <dbReference type="NCBI Taxonomy" id="1169474"/>
    <lineage>
        <taxon>Eukaryota</taxon>
        <taxon>Sar</taxon>
        <taxon>Alveolata</taxon>
        <taxon>Colpodellida</taxon>
        <taxon>Chromeraceae</taxon>
        <taxon>Chromera</taxon>
    </lineage>
</organism>
<evidence type="ECO:0000256" key="1">
    <source>
        <dbReference type="SAM" id="MobiDB-lite"/>
    </source>
</evidence>
<dbReference type="GO" id="GO:0015074">
    <property type="term" value="P:DNA integration"/>
    <property type="evidence" value="ECO:0007669"/>
    <property type="project" value="InterPro"/>
</dbReference>
<dbReference type="SUPFAM" id="SSF53098">
    <property type="entry name" value="Ribonuclease H-like"/>
    <property type="match status" value="1"/>
</dbReference>
<feature type="compositionally biased region" description="Acidic residues" evidence="1">
    <location>
        <begin position="367"/>
        <end position="376"/>
    </location>
</feature>
<dbReference type="Gene3D" id="3.30.420.10">
    <property type="entry name" value="Ribonuclease H-like superfamily/Ribonuclease H"/>
    <property type="match status" value="1"/>
</dbReference>
<protein>
    <recommendedName>
        <fullName evidence="2">Integrase catalytic domain-containing protein</fullName>
    </recommendedName>
</protein>
<name>A0A0G4GR83_9ALVE</name>
<dbReference type="InterPro" id="IPR036397">
    <property type="entry name" value="RNaseH_sf"/>
</dbReference>
<dbReference type="InterPro" id="IPR041588">
    <property type="entry name" value="Integrase_H2C2"/>
</dbReference>
<dbReference type="PROSITE" id="PS50994">
    <property type="entry name" value="INTEGRASE"/>
    <property type="match status" value="1"/>
</dbReference>
<dbReference type="PANTHER" id="PTHR37984">
    <property type="entry name" value="PROTEIN CBG26694"/>
    <property type="match status" value="1"/>
</dbReference>
<reference evidence="3" key="1">
    <citation type="submission" date="2014-11" db="EMBL/GenBank/DDBJ databases">
        <authorList>
            <person name="Otto D Thomas"/>
            <person name="Naeem Raeece"/>
        </authorList>
    </citation>
    <scope>NUCLEOTIDE SEQUENCE</scope>
</reference>
<dbReference type="InterPro" id="IPR050951">
    <property type="entry name" value="Retrovirus_Pol_polyprotein"/>
</dbReference>
<evidence type="ECO:0000313" key="3">
    <source>
        <dbReference type="EMBL" id="CEM33016.1"/>
    </source>
</evidence>
<dbReference type="PhylomeDB" id="A0A0G4GR83"/>
<feature type="domain" description="Integrase catalytic" evidence="2">
    <location>
        <begin position="54"/>
        <end position="213"/>
    </location>
</feature>
<dbReference type="AlphaFoldDB" id="A0A0G4GR83"/>
<dbReference type="GO" id="GO:0003676">
    <property type="term" value="F:nucleic acid binding"/>
    <property type="evidence" value="ECO:0007669"/>
    <property type="project" value="InterPro"/>
</dbReference>
<feature type="compositionally biased region" description="Basic and acidic residues" evidence="1">
    <location>
        <begin position="399"/>
        <end position="410"/>
    </location>
</feature>
<feature type="compositionally biased region" description="Basic and acidic residues" evidence="1">
    <location>
        <begin position="339"/>
        <end position="350"/>
    </location>
</feature>
<dbReference type="Gene3D" id="1.10.340.70">
    <property type="match status" value="1"/>
</dbReference>
<feature type="compositionally biased region" description="Basic and acidic residues" evidence="1">
    <location>
        <begin position="377"/>
        <end position="386"/>
    </location>
</feature>
<gene>
    <name evidence="3" type="ORF">Cvel_23017</name>
</gene>